<feature type="compositionally biased region" description="Low complexity" evidence="1">
    <location>
        <begin position="197"/>
        <end position="216"/>
    </location>
</feature>
<dbReference type="GO" id="GO:0006398">
    <property type="term" value="P:mRNA 3'-end processing by stem-loop binding and cleavage"/>
    <property type="evidence" value="ECO:0007669"/>
    <property type="project" value="TreeGrafter"/>
</dbReference>
<feature type="domain" description="Sm" evidence="2">
    <location>
        <begin position="102"/>
        <end position="275"/>
    </location>
</feature>
<protein>
    <recommendedName>
        <fullName evidence="2">Sm domain-containing protein</fullName>
    </recommendedName>
</protein>
<dbReference type="Gene3D" id="2.30.30.100">
    <property type="match status" value="1"/>
</dbReference>
<dbReference type="InterPro" id="IPR001163">
    <property type="entry name" value="Sm_dom_euk/arc"/>
</dbReference>
<evidence type="ECO:0000259" key="2">
    <source>
        <dbReference type="SMART" id="SM00651"/>
    </source>
</evidence>
<proteinExistence type="evidence at transcript level"/>
<reference evidence="3" key="1">
    <citation type="journal article" date="2017" name="Front. Cell. Infect. Microbiol.">
        <title>The Distinct Transcriptional Response of the Midgut of Amblyomma sculptum and Amblyomma aureolatum Ticks to Rickettsia rickettsii Correlates to Their Differences in Susceptibility to Infection.</title>
        <authorList>
            <person name="Martins L.A."/>
            <person name="Galletti M.F.B.M."/>
            <person name="Ribeiro J.M."/>
            <person name="Fujita A."/>
            <person name="Costa F.B."/>
            <person name="Labruna M.B."/>
            <person name="Daffre S."/>
            <person name="Fogaca A.C."/>
        </authorList>
    </citation>
    <scope>NUCLEOTIDE SEQUENCE</scope>
</reference>
<dbReference type="AlphaFoldDB" id="A0A1E1XGT9"/>
<dbReference type="PANTHER" id="PTHR21415:SF1">
    <property type="entry name" value="U7 SNRNA-ASSOCIATED SM-LIKE PROTEIN LSM11"/>
    <property type="match status" value="1"/>
</dbReference>
<evidence type="ECO:0000256" key="1">
    <source>
        <dbReference type="SAM" id="MobiDB-lite"/>
    </source>
</evidence>
<feature type="compositionally biased region" description="Basic residues" evidence="1">
    <location>
        <begin position="234"/>
        <end position="252"/>
    </location>
</feature>
<dbReference type="SUPFAM" id="SSF50182">
    <property type="entry name" value="Sm-like ribonucleoproteins"/>
    <property type="match status" value="1"/>
</dbReference>
<feature type="region of interest" description="Disordered" evidence="1">
    <location>
        <begin position="185"/>
        <end position="252"/>
    </location>
</feature>
<dbReference type="GO" id="GO:0071209">
    <property type="term" value="F:U7 snRNA binding"/>
    <property type="evidence" value="ECO:0007669"/>
    <property type="project" value="InterPro"/>
</dbReference>
<organism evidence="3">
    <name type="scientific">Amblyomma aureolatum</name>
    <dbReference type="NCBI Taxonomy" id="187763"/>
    <lineage>
        <taxon>Eukaryota</taxon>
        <taxon>Metazoa</taxon>
        <taxon>Ecdysozoa</taxon>
        <taxon>Arthropoda</taxon>
        <taxon>Chelicerata</taxon>
        <taxon>Arachnida</taxon>
        <taxon>Acari</taxon>
        <taxon>Parasitiformes</taxon>
        <taxon>Ixodida</taxon>
        <taxon>Ixodoidea</taxon>
        <taxon>Ixodidae</taxon>
        <taxon>Amblyomminae</taxon>
        <taxon>Amblyomma</taxon>
    </lineage>
</organism>
<name>A0A1E1XGT9_9ACAR</name>
<dbReference type="InterPro" id="IPR039267">
    <property type="entry name" value="Lsm11"/>
</dbReference>
<dbReference type="SMART" id="SM00651">
    <property type="entry name" value="Sm"/>
    <property type="match status" value="1"/>
</dbReference>
<dbReference type="GO" id="GO:0005683">
    <property type="term" value="C:U7 snRNP"/>
    <property type="evidence" value="ECO:0007669"/>
    <property type="project" value="TreeGrafter"/>
</dbReference>
<accession>A0A1E1XGT9</accession>
<dbReference type="PANTHER" id="PTHR21415">
    <property type="entry name" value="U7 SNRNA-ASSOCIATED SM-LIKE PROTEIN LSM11"/>
    <property type="match status" value="1"/>
</dbReference>
<feature type="region of interest" description="Disordered" evidence="1">
    <location>
        <begin position="50"/>
        <end position="77"/>
    </location>
</feature>
<evidence type="ECO:0000313" key="3">
    <source>
        <dbReference type="EMBL" id="JAT98251.1"/>
    </source>
</evidence>
<dbReference type="InterPro" id="IPR010920">
    <property type="entry name" value="LSM_dom_sf"/>
</dbReference>
<feature type="non-terminal residue" evidence="3">
    <location>
        <position position="1"/>
    </location>
</feature>
<dbReference type="EMBL" id="GFAC01000937">
    <property type="protein sequence ID" value="JAT98251.1"/>
    <property type="molecule type" value="mRNA"/>
</dbReference>
<sequence length="278" mass="30002">IELTKELRDPFVVFYDEDVLTPVPDAQPVSSLEEFVETYLRSQRAIEETEAAAPALPPPVAQPEAPLGGGGGGRQRRTLPSVVERSTTGGLHTTGPLSVLFRAVRDRLRVKVWTRSHTRVRSILTAFVQAYDRHVNLALADVDEVLLLPADRPPPTQPAQEAAEPSAPAADTLVLRLPCWAPGCTDEPPPESPPTDCPTTTSSSSCPSARSPRCSTACIPLEPSGAGPPVGDPRRRRRKQKRTGRRRAATPHLAARARHVGQLFVRGDNVVSVALLPV</sequence>